<name>A0A183BCE9_9TREM</name>
<reference evidence="1" key="1">
    <citation type="submission" date="2016-06" db="UniProtKB">
        <authorList>
            <consortium name="WormBaseParasite"/>
        </authorList>
    </citation>
    <scope>IDENTIFICATION</scope>
</reference>
<proteinExistence type="predicted"/>
<evidence type="ECO:0000313" key="1">
    <source>
        <dbReference type="WBParaSite" id="ECPE_0001692701-mRNA-1"/>
    </source>
</evidence>
<dbReference type="AlphaFoldDB" id="A0A183BCE9"/>
<accession>A0A183BCE9</accession>
<sequence length="131" mass="14908">LSIMDLFRLASLVRTLPSARFPTISQSTLPEPARSAKSLTTLTEEADLLRSALRLRILSQLPEMESVDAVVLLQMLCDLSPILTMSERFKILRVIDASMIINPQQRNLYTLVFVFTRMSLLKTFKRGILNR</sequence>
<organism evidence="1">
    <name type="scientific">Echinostoma caproni</name>
    <dbReference type="NCBI Taxonomy" id="27848"/>
    <lineage>
        <taxon>Eukaryota</taxon>
        <taxon>Metazoa</taxon>
        <taxon>Spiralia</taxon>
        <taxon>Lophotrochozoa</taxon>
        <taxon>Platyhelminthes</taxon>
        <taxon>Trematoda</taxon>
        <taxon>Digenea</taxon>
        <taxon>Plagiorchiida</taxon>
        <taxon>Echinostomata</taxon>
        <taxon>Echinostomatoidea</taxon>
        <taxon>Echinostomatidae</taxon>
        <taxon>Echinostoma</taxon>
    </lineage>
</organism>
<protein>
    <submittedName>
        <fullName evidence="1">NR LBD domain-containing protein</fullName>
    </submittedName>
</protein>
<dbReference type="WBParaSite" id="ECPE_0001692701-mRNA-1">
    <property type="protein sequence ID" value="ECPE_0001692701-mRNA-1"/>
    <property type="gene ID" value="ECPE_0001692701"/>
</dbReference>